<dbReference type="AlphaFoldDB" id="I3XUG6"/>
<evidence type="ECO:0008006" key="3">
    <source>
        <dbReference type="Google" id="ProtNLM"/>
    </source>
</evidence>
<keyword evidence="2" id="KW-1185">Reference proteome</keyword>
<name>I3XUG6_SULBS</name>
<dbReference type="SUPFAM" id="SSF53067">
    <property type="entry name" value="Actin-like ATPase domain"/>
    <property type="match status" value="1"/>
</dbReference>
<evidence type="ECO:0000313" key="2">
    <source>
        <dbReference type="Proteomes" id="UP000006176"/>
    </source>
</evidence>
<dbReference type="KEGG" id="sba:Sulba_0263"/>
<organism evidence="1 2">
    <name type="scientific">Sulfurospirillum barnesii (strain ATCC 700032 / DSM 10660 / SES-3)</name>
    <dbReference type="NCBI Taxonomy" id="760154"/>
    <lineage>
        <taxon>Bacteria</taxon>
        <taxon>Pseudomonadati</taxon>
        <taxon>Campylobacterota</taxon>
        <taxon>Epsilonproteobacteria</taxon>
        <taxon>Campylobacterales</taxon>
        <taxon>Sulfurospirillaceae</taxon>
        <taxon>Sulfurospirillum</taxon>
    </lineage>
</organism>
<reference evidence="1 2" key="1">
    <citation type="submission" date="2012-06" db="EMBL/GenBank/DDBJ databases">
        <title>Complete sequence of Sulfurospirillum barnesii SES-3.</title>
        <authorList>
            <consortium name="US DOE Joint Genome Institute"/>
            <person name="Lucas S."/>
            <person name="Han J."/>
            <person name="Lapidus A."/>
            <person name="Cheng J.-F."/>
            <person name="Goodwin L."/>
            <person name="Pitluck S."/>
            <person name="Peters L."/>
            <person name="Ovchinnikova G."/>
            <person name="Lu M."/>
            <person name="Detter J.C."/>
            <person name="Han C."/>
            <person name="Tapia R."/>
            <person name="Land M."/>
            <person name="Hauser L."/>
            <person name="Kyrpides N."/>
            <person name="Ivanova N."/>
            <person name="Pagani I."/>
            <person name="Stolz J."/>
            <person name="Arkin A."/>
            <person name="Dehal P."/>
            <person name="Oremland R."/>
            <person name="Saltikov C."/>
            <person name="Basu P."/>
            <person name="Hollibaugh J."/>
            <person name="Newman D."/>
            <person name="Stolyar S."/>
            <person name="Hazen T."/>
            <person name="Woyke T."/>
        </authorList>
    </citation>
    <scope>NUCLEOTIDE SEQUENCE [LARGE SCALE GENOMIC DNA]</scope>
    <source>
        <strain evidence="2">ATCC 700032 / DSM 10660 / SES-3</strain>
    </source>
</reference>
<dbReference type="EMBL" id="CP003333">
    <property type="protein sequence ID" value="AFL67590.1"/>
    <property type="molecule type" value="Genomic_DNA"/>
</dbReference>
<gene>
    <name evidence="1" type="ordered locus">Sulba_0263</name>
</gene>
<sequence length="152" mass="17484">MKTAVDIVVITLTSPLHVGIYENNQRIKTFQTTEQTSEALPLLFRDILKEYQPARLFFARGPGSFMAIKITYIFLKTLSLTLQIPLLACDGFLFNEGNPIRAMRNLYFVKKEGVISTERFAHEYAQNFSLPEVLEESYFNHDNEPLYMLPAV</sequence>
<dbReference type="Gene3D" id="3.30.420.40">
    <property type="match status" value="1"/>
</dbReference>
<dbReference type="eggNOG" id="COG1214">
    <property type="taxonomic scope" value="Bacteria"/>
</dbReference>
<protein>
    <recommendedName>
        <fullName evidence="3">Universal bacterial protein YeaZ</fullName>
    </recommendedName>
</protein>
<evidence type="ECO:0000313" key="1">
    <source>
        <dbReference type="EMBL" id="AFL67590.1"/>
    </source>
</evidence>
<dbReference type="OrthoDB" id="5339448at2"/>
<dbReference type="InterPro" id="IPR043129">
    <property type="entry name" value="ATPase_NBD"/>
</dbReference>
<dbReference type="PATRIC" id="fig|760154.4.peg.260"/>
<proteinExistence type="predicted"/>
<accession>I3XUG6</accession>
<dbReference type="HOGENOM" id="CLU_137302_0_0_7"/>
<dbReference type="STRING" id="760154.Sulba_0263"/>
<dbReference type="Proteomes" id="UP000006176">
    <property type="component" value="Chromosome"/>
</dbReference>